<evidence type="ECO:0000313" key="4">
    <source>
        <dbReference type="EMBL" id="KAK8383475.1"/>
    </source>
</evidence>
<dbReference type="PANTHER" id="PTHR12377:SF0">
    <property type="entry name" value="CYTOSOLIC IRON-SULFUR ASSEMBLY COMPONENT 2B"/>
    <property type="match status" value="1"/>
</dbReference>
<dbReference type="InterPro" id="IPR034904">
    <property type="entry name" value="FSCA_dom_sf"/>
</dbReference>
<sequence length="164" mass="18115">MRIGDKLENLNPQVFAEADQRKENPSDWDDAVRDPFDGREVFDLIRSIRDPEHPLTLEQLNVVSEEQCEVDDAGNHVKVLFTPTIPHCSMASLIGLSVRLKLLHTLPCRFKVDVVITPGSHASEAAINKQLADKERVAAAFENPDLLSVVNKCIAPRPLAASVG</sequence>
<dbReference type="Gene3D" id="6.10.250.1280">
    <property type="match status" value="1"/>
</dbReference>
<proteinExistence type="inferred from homology"/>
<evidence type="ECO:0000256" key="1">
    <source>
        <dbReference type="ARBA" id="ARBA00010381"/>
    </source>
</evidence>
<evidence type="ECO:0000313" key="5">
    <source>
        <dbReference type="Proteomes" id="UP001487740"/>
    </source>
</evidence>
<evidence type="ECO:0000256" key="2">
    <source>
        <dbReference type="ARBA" id="ARBA00022829"/>
    </source>
</evidence>
<dbReference type="Pfam" id="PF01883">
    <property type="entry name" value="FeS_assembly_P"/>
    <property type="match status" value="1"/>
</dbReference>
<dbReference type="GO" id="GO:0051604">
    <property type="term" value="P:protein maturation"/>
    <property type="evidence" value="ECO:0007669"/>
    <property type="project" value="InterPro"/>
</dbReference>
<accession>A0AAW0T976</accession>
<reference evidence="4 5" key="1">
    <citation type="submission" date="2023-03" db="EMBL/GenBank/DDBJ databases">
        <title>High-quality genome of Scylla paramamosain provides insights in environmental adaptation.</title>
        <authorList>
            <person name="Zhang L."/>
        </authorList>
    </citation>
    <scope>NUCLEOTIDE SEQUENCE [LARGE SCALE GENOMIC DNA]</scope>
    <source>
        <strain evidence="4">LZ_2023a</strain>
        <tissue evidence="4">Muscle</tissue>
    </source>
</reference>
<keyword evidence="5" id="KW-1185">Reference proteome</keyword>
<comment type="caution">
    <text evidence="4">The sequence shown here is derived from an EMBL/GenBank/DDBJ whole genome shotgun (WGS) entry which is preliminary data.</text>
</comment>
<dbReference type="SUPFAM" id="SSF117916">
    <property type="entry name" value="Fe-S cluster assembly (FSCA) domain-like"/>
    <property type="match status" value="1"/>
</dbReference>
<dbReference type="EMBL" id="JARAKH010000036">
    <property type="protein sequence ID" value="KAK8383475.1"/>
    <property type="molecule type" value="Genomic_DNA"/>
</dbReference>
<protein>
    <recommendedName>
        <fullName evidence="3">MIP18 family-like domain-containing protein</fullName>
    </recommendedName>
</protein>
<dbReference type="Proteomes" id="UP001487740">
    <property type="component" value="Unassembled WGS sequence"/>
</dbReference>
<dbReference type="GO" id="GO:0007059">
    <property type="term" value="P:chromosome segregation"/>
    <property type="evidence" value="ECO:0007669"/>
    <property type="project" value="UniProtKB-KW"/>
</dbReference>
<gene>
    <name evidence="4" type="ORF">O3P69_015744</name>
</gene>
<dbReference type="PANTHER" id="PTHR12377">
    <property type="entry name" value="CYTOSOLIC IRON-SULFUR ASSEMBLY COMPONENT 2B-RELATED"/>
    <property type="match status" value="1"/>
</dbReference>
<dbReference type="FunFam" id="3.30.300.130:FF:000005">
    <property type="entry name" value="Mitotic spindle-associated mmxd complex subunit"/>
    <property type="match status" value="1"/>
</dbReference>
<evidence type="ECO:0000259" key="3">
    <source>
        <dbReference type="Pfam" id="PF01883"/>
    </source>
</evidence>
<keyword evidence="2" id="KW-0159">Chromosome partition</keyword>
<name>A0AAW0T976_SCYPA</name>
<dbReference type="GO" id="GO:0097361">
    <property type="term" value="C:cytosolic [4Fe-4S] assembly targeting complex"/>
    <property type="evidence" value="ECO:0007669"/>
    <property type="project" value="UniProtKB-ARBA"/>
</dbReference>
<dbReference type="AlphaFoldDB" id="A0AAW0T976"/>
<organism evidence="4 5">
    <name type="scientific">Scylla paramamosain</name>
    <name type="common">Mud crab</name>
    <dbReference type="NCBI Taxonomy" id="85552"/>
    <lineage>
        <taxon>Eukaryota</taxon>
        <taxon>Metazoa</taxon>
        <taxon>Ecdysozoa</taxon>
        <taxon>Arthropoda</taxon>
        <taxon>Crustacea</taxon>
        <taxon>Multicrustacea</taxon>
        <taxon>Malacostraca</taxon>
        <taxon>Eumalacostraca</taxon>
        <taxon>Eucarida</taxon>
        <taxon>Decapoda</taxon>
        <taxon>Pleocyemata</taxon>
        <taxon>Brachyura</taxon>
        <taxon>Eubrachyura</taxon>
        <taxon>Portunoidea</taxon>
        <taxon>Portunidae</taxon>
        <taxon>Portuninae</taxon>
        <taxon>Scylla</taxon>
    </lineage>
</organism>
<dbReference type="InterPro" id="IPR039796">
    <property type="entry name" value="MIP18"/>
</dbReference>
<dbReference type="InterPro" id="IPR002744">
    <property type="entry name" value="MIP18-like"/>
</dbReference>
<feature type="domain" description="MIP18 family-like" evidence="3">
    <location>
        <begin position="40"/>
        <end position="113"/>
    </location>
</feature>
<comment type="similarity">
    <text evidence="1">Belongs to the MIP18 family.</text>
</comment>
<dbReference type="Gene3D" id="3.30.300.130">
    <property type="entry name" value="Fe-S cluster assembly (FSCA)"/>
    <property type="match status" value="1"/>
</dbReference>